<dbReference type="PROSITE" id="PS50003">
    <property type="entry name" value="PH_DOMAIN"/>
    <property type="match status" value="2"/>
</dbReference>
<organism evidence="10 11">
    <name type="scientific">Sinocyclocheilus anshuiensis</name>
    <dbReference type="NCBI Taxonomy" id="1608454"/>
    <lineage>
        <taxon>Eukaryota</taxon>
        <taxon>Metazoa</taxon>
        <taxon>Chordata</taxon>
        <taxon>Craniata</taxon>
        <taxon>Vertebrata</taxon>
        <taxon>Euteleostomi</taxon>
        <taxon>Actinopterygii</taxon>
        <taxon>Neopterygii</taxon>
        <taxon>Teleostei</taxon>
        <taxon>Ostariophysi</taxon>
        <taxon>Cypriniformes</taxon>
        <taxon>Cyprinidae</taxon>
        <taxon>Cyprininae</taxon>
        <taxon>Sinocyclocheilus</taxon>
    </lineage>
</organism>
<feature type="compositionally biased region" description="Low complexity" evidence="8">
    <location>
        <begin position="553"/>
        <end position="567"/>
    </location>
</feature>
<evidence type="ECO:0000256" key="3">
    <source>
        <dbReference type="ARBA" id="ARBA00022737"/>
    </source>
</evidence>
<evidence type="ECO:0000256" key="6">
    <source>
        <dbReference type="ARBA" id="ARBA00072612"/>
    </source>
</evidence>
<dbReference type="Proteomes" id="UP000472260">
    <property type="component" value="Unassembled WGS sequence"/>
</dbReference>
<keyword evidence="4 7" id="KW-0175">Coiled coil</keyword>
<dbReference type="GO" id="GO:0006954">
    <property type="term" value="P:inflammatory response"/>
    <property type="evidence" value="ECO:0007669"/>
    <property type="project" value="TreeGrafter"/>
</dbReference>
<dbReference type="GO" id="GO:0045893">
    <property type="term" value="P:positive regulation of DNA-templated transcription"/>
    <property type="evidence" value="ECO:0007669"/>
    <property type="project" value="TreeGrafter"/>
</dbReference>
<dbReference type="GO" id="GO:0005829">
    <property type="term" value="C:cytosol"/>
    <property type="evidence" value="ECO:0007669"/>
    <property type="project" value="TreeGrafter"/>
</dbReference>
<dbReference type="GO" id="GO:0045742">
    <property type="term" value="P:positive regulation of epidermal growth factor receptor signaling pathway"/>
    <property type="evidence" value="ECO:0007669"/>
    <property type="project" value="TreeGrafter"/>
</dbReference>
<feature type="compositionally biased region" description="Pro residues" evidence="8">
    <location>
        <begin position="70"/>
        <end position="80"/>
    </location>
</feature>
<dbReference type="InterPro" id="IPR030113">
    <property type="entry name" value="AFAP"/>
</dbReference>
<evidence type="ECO:0000256" key="7">
    <source>
        <dbReference type="SAM" id="Coils"/>
    </source>
</evidence>
<evidence type="ECO:0000256" key="5">
    <source>
        <dbReference type="ARBA" id="ARBA00059761"/>
    </source>
</evidence>
<feature type="region of interest" description="Disordered" evidence="8">
    <location>
        <begin position="511"/>
        <end position="588"/>
    </location>
</feature>
<dbReference type="Pfam" id="PF00169">
    <property type="entry name" value="PH"/>
    <property type="match status" value="2"/>
</dbReference>
<feature type="compositionally biased region" description="Polar residues" evidence="8">
    <location>
        <begin position="511"/>
        <end position="529"/>
    </location>
</feature>
<keyword evidence="11" id="KW-1185">Reference proteome</keyword>
<evidence type="ECO:0000256" key="8">
    <source>
        <dbReference type="SAM" id="MobiDB-lite"/>
    </source>
</evidence>
<comment type="subcellular location">
    <subcellularLocation>
        <location evidence="1">Cytoplasm</location>
    </subcellularLocation>
</comment>
<dbReference type="PANTHER" id="PTHR14338">
    <property type="entry name" value="ACTIN FILAMENT-ASSOCIATED PROTEIN 1 FAMILY MEMBER"/>
    <property type="match status" value="1"/>
</dbReference>
<feature type="coiled-coil region" evidence="7">
    <location>
        <begin position="591"/>
        <end position="676"/>
    </location>
</feature>
<proteinExistence type="predicted"/>
<feature type="compositionally biased region" description="Polar residues" evidence="8">
    <location>
        <begin position="690"/>
        <end position="720"/>
    </location>
</feature>
<dbReference type="Gene3D" id="2.30.29.30">
    <property type="entry name" value="Pleckstrin-homology domain (PH domain)/Phosphotyrosine-binding domain (PTB)"/>
    <property type="match status" value="2"/>
</dbReference>
<dbReference type="CDD" id="cd13306">
    <property type="entry name" value="PH1_AFAP"/>
    <property type="match status" value="1"/>
</dbReference>
<evidence type="ECO:0000256" key="4">
    <source>
        <dbReference type="ARBA" id="ARBA00023054"/>
    </source>
</evidence>
<reference evidence="10" key="1">
    <citation type="submission" date="2025-08" db="UniProtKB">
        <authorList>
            <consortium name="Ensembl"/>
        </authorList>
    </citation>
    <scope>IDENTIFICATION</scope>
</reference>
<feature type="region of interest" description="Disordered" evidence="8">
    <location>
        <begin position="61"/>
        <end position="81"/>
    </location>
</feature>
<dbReference type="InterPro" id="IPR001849">
    <property type="entry name" value="PH_domain"/>
</dbReference>
<dbReference type="GO" id="GO:0032757">
    <property type="term" value="P:positive regulation of interleukin-8 production"/>
    <property type="evidence" value="ECO:0007669"/>
    <property type="project" value="TreeGrafter"/>
</dbReference>
<dbReference type="SMART" id="SM00233">
    <property type="entry name" value="PH"/>
    <property type="match status" value="2"/>
</dbReference>
<protein>
    <recommendedName>
        <fullName evidence="6">Actin filament-associated protein 1-like 2</fullName>
    </recommendedName>
</protein>
<keyword evidence="3" id="KW-0677">Repeat</keyword>
<accession>A0A671MAY7</accession>
<dbReference type="PANTHER" id="PTHR14338:SF4">
    <property type="entry name" value="ACTIN FILAMENT-ASSOCIATED PROTEIN 1-LIKE 2"/>
    <property type="match status" value="1"/>
</dbReference>
<sequence>MTKWNAQLLEQLQRFLKILDGEKLSGNATVQKGLLTELLQSYKSSNVFNLFINNYRPEANGEPGKHIPVKNPPEPPPPRPVSDSFQLHLNTITSLTFFAYWFINFSHFAITEDTEPVSSSYESYDEEEVTKGKSTAQHQWPSPEASIELMKDARICAFLWRKKWLGQWAKQLCVIREHRLLCYKSSKDQTPLLDISLLGCSVVYKEKQTKRKEHKLKITPLGGEAIVLGLQSKEQAEQWLKVRDNGAWPIWMNNQCSVCVDISERYSVASESGSSTDSHAENLENKDVKKKYGKFSNLMNIGKKKVSSLESPEKNVDTSGYLNILVNTQWRSRWCSVKDRQLWIYNDKSKSKVAQQPLSLEGCMVLPDPSPEHLYSFRIQMDGEELATLEAKSSADMGHWLGLILSQTGTKTDPEDLTYDYVNSERISSIVNAAKTSMYLMQRRYSEPNTYTDSPPSDPHTCDDIYNDVPSTENEQEVGETAFEEGTASGEENGKDRVYLDLIPVRSFLHTSSGRVSPQTELSPSSAPQDDQLHSKETQRISFLGQESQKRASPTLLPSQTQTLPQTPQSPPTSRGRAATGPGSVEVKLGKNRTEADVLRYTDERDRLEREREEVKNTLATLRKDRREVKEELSSCQDPTQQASLEARLKQMEETCREAERRRVEVELSLMEVKENLRKVEAGPFTLGTTVDSTPVSSPAPNTPISNTNNGDSPINSATALKNRPLSIMASSKGKVLQKAKEWEKKSTT</sequence>
<dbReference type="FunFam" id="2.30.29.30:FF:000171">
    <property type="entry name" value="Actin filament-associated protein 1-like 2 isoform 1"/>
    <property type="match status" value="1"/>
</dbReference>
<reference evidence="10" key="2">
    <citation type="submission" date="2025-09" db="UniProtKB">
        <authorList>
            <consortium name="Ensembl"/>
        </authorList>
    </citation>
    <scope>IDENTIFICATION</scope>
</reference>
<feature type="region of interest" description="Disordered" evidence="8">
    <location>
        <begin position="690"/>
        <end position="749"/>
    </location>
</feature>
<evidence type="ECO:0000256" key="2">
    <source>
        <dbReference type="ARBA" id="ARBA00022490"/>
    </source>
</evidence>
<feature type="compositionally biased region" description="Basic and acidic residues" evidence="8">
    <location>
        <begin position="739"/>
        <end position="749"/>
    </location>
</feature>
<dbReference type="InterPro" id="IPR011993">
    <property type="entry name" value="PH-like_dom_sf"/>
</dbReference>
<feature type="region of interest" description="Disordered" evidence="8">
    <location>
        <begin position="447"/>
        <end position="495"/>
    </location>
</feature>
<dbReference type="GO" id="GO:0042169">
    <property type="term" value="F:SH2 domain binding"/>
    <property type="evidence" value="ECO:0007669"/>
    <property type="project" value="TreeGrafter"/>
</dbReference>
<dbReference type="GO" id="GO:0017124">
    <property type="term" value="F:SH3 domain binding"/>
    <property type="evidence" value="ECO:0007669"/>
    <property type="project" value="TreeGrafter"/>
</dbReference>
<comment type="function">
    <text evidence="5">May play a role in a signaling cascade by enhancing the kinase activity of SRC. Contributes to SRC-regulated transcription activation.</text>
</comment>
<evidence type="ECO:0000313" key="10">
    <source>
        <dbReference type="Ensembl" id="ENSSANP00000030370.1"/>
    </source>
</evidence>
<name>A0A671MAY7_9TELE</name>
<dbReference type="GO" id="GO:0007346">
    <property type="term" value="P:regulation of mitotic cell cycle"/>
    <property type="evidence" value="ECO:0007669"/>
    <property type="project" value="TreeGrafter"/>
</dbReference>
<evidence type="ECO:0000259" key="9">
    <source>
        <dbReference type="PROSITE" id="PS50003"/>
    </source>
</evidence>
<dbReference type="CDD" id="cd13307">
    <property type="entry name" value="PH2_AFAP"/>
    <property type="match status" value="1"/>
</dbReference>
<evidence type="ECO:0000313" key="11">
    <source>
        <dbReference type="Proteomes" id="UP000472260"/>
    </source>
</evidence>
<feature type="domain" description="PH" evidence="9">
    <location>
        <begin position="152"/>
        <end position="248"/>
    </location>
</feature>
<dbReference type="Ensembl" id="ENSSANT00000032327.1">
    <property type="protein sequence ID" value="ENSSANP00000030370.1"/>
    <property type="gene ID" value="ENSSANG00000015546.1"/>
</dbReference>
<dbReference type="GO" id="GO:0032675">
    <property type="term" value="P:regulation of interleukin-6 production"/>
    <property type="evidence" value="ECO:0007669"/>
    <property type="project" value="TreeGrafter"/>
</dbReference>
<dbReference type="AlphaFoldDB" id="A0A671MAY7"/>
<dbReference type="FunFam" id="2.30.29.30:FF:000020">
    <property type="entry name" value="Actin filament-associated protein 1-like 2 isoform 1"/>
    <property type="match status" value="1"/>
</dbReference>
<dbReference type="SUPFAM" id="SSF50729">
    <property type="entry name" value="PH domain-like"/>
    <property type="match status" value="2"/>
</dbReference>
<gene>
    <name evidence="10" type="primary">LOC107689955</name>
</gene>
<evidence type="ECO:0000256" key="1">
    <source>
        <dbReference type="ARBA" id="ARBA00004496"/>
    </source>
</evidence>
<feature type="domain" description="PH" evidence="9">
    <location>
        <begin position="315"/>
        <end position="409"/>
    </location>
</feature>
<keyword evidence="2" id="KW-0963">Cytoplasm</keyword>